<keyword evidence="3 10" id="KW-0349">Heme</keyword>
<evidence type="ECO:0000259" key="12">
    <source>
        <dbReference type="PROSITE" id="PS01033"/>
    </source>
</evidence>
<feature type="domain" description="FAD-binding FR-type" evidence="13">
    <location>
        <begin position="153"/>
        <end position="276"/>
    </location>
</feature>
<dbReference type="GO" id="GO:0019825">
    <property type="term" value="F:oxygen binding"/>
    <property type="evidence" value="ECO:0007669"/>
    <property type="project" value="InterPro"/>
</dbReference>
<evidence type="ECO:0000256" key="11">
    <source>
        <dbReference type="SAM" id="MobiDB-lite"/>
    </source>
</evidence>
<dbReference type="InterPro" id="IPR000971">
    <property type="entry name" value="Globin"/>
</dbReference>
<dbReference type="Gene3D" id="1.10.490.10">
    <property type="entry name" value="Globins"/>
    <property type="match status" value="1"/>
</dbReference>
<dbReference type="FunFam" id="1.10.490.10:FF:000003">
    <property type="entry name" value="Flavohemoprotein"/>
    <property type="match status" value="1"/>
</dbReference>
<dbReference type="PANTHER" id="PTHR43396:SF3">
    <property type="entry name" value="FLAVOHEMOPROTEIN"/>
    <property type="match status" value="1"/>
</dbReference>
<keyword evidence="4 10" id="KW-0561">Oxygen transport</keyword>
<evidence type="ECO:0000259" key="13">
    <source>
        <dbReference type="PROSITE" id="PS51384"/>
    </source>
</evidence>
<dbReference type="GO" id="GO:0071949">
    <property type="term" value="F:FAD binding"/>
    <property type="evidence" value="ECO:0007669"/>
    <property type="project" value="TreeGrafter"/>
</dbReference>
<dbReference type="GO" id="GO:0046210">
    <property type="term" value="P:nitric oxide catabolic process"/>
    <property type="evidence" value="ECO:0007669"/>
    <property type="project" value="TreeGrafter"/>
</dbReference>
<keyword evidence="7" id="KW-0520">NAD</keyword>
<dbReference type="GO" id="GO:0008941">
    <property type="term" value="F:nitric oxide dioxygenase NAD(P)H activity"/>
    <property type="evidence" value="ECO:0007669"/>
    <property type="project" value="UniProtKB-EC"/>
</dbReference>
<dbReference type="InterPro" id="IPR017938">
    <property type="entry name" value="Riboflavin_synthase-like_b-brl"/>
</dbReference>
<evidence type="ECO:0000256" key="9">
    <source>
        <dbReference type="ARBA" id="ARBA00049433"/>
    </source>
</evidence>
<evidence type="ECO:0000313" key="15">
    <source>
        <dbReference type="Proteomes" id="UP000234498"/>
    </source>
</evidence>
<keyword evidence="6" id="KW-0408">Iron</keyword>
<dbReference type="PROSITE" id="PS01033">
    <property type="entry name" value="GLOBIN"/>
    <property type="match status" value="1"/>
</dbReference>
<dbReference type="InterPro" id="IPR012292">
    <property type="entry name" value="Globin/Proto"/>
</dbReference>
<organism evidence="14 15">
    <name type="scientific">Brevibacterium linens</name>
    <dbReference type="NCBI Taxonomy" id="1703"/>
    <lineage>
        <taxon>Bacteria</taxon>
        <taxon>Bacillati</taxon>
        <taxon>Actinomycetota</taxon>
        <taxon>Actinomycetes</taxon>
        <taxon>Micrococcales</taxon>
        <taxon>Brevibacteriaceae</taxon>
        <taxon>Brevibacterium</taxon>
    </lineage>
</organism>
<dbReference type="InterPro" id="IPR017927">
    <property type="entry name" value="FAD-bd_FR_type"/>
</dbReference>
<comment type="similarity">
    <text evidence="1">In the C-terminal section; belongs to the flavoprotein pyridine nucleotide cytochrome reductase family.</text>
</comment>
<gene>
    <name evidence="14" type="ORF">BLIN101_01055</name>
</gene>
<keyword evidence="10" id="KW-0813">Transport</keyword>
<dbReference type="GO" id="GO:0046872">
    <property type="term" value="F:metal ion binding"/>
    <property type="evidence" value="ECO:0007669"/>
    <property type="project" value="UniProtKB-KW"/>
</dbReference>
<keyword evidence="5" id="KW-0479">Metal-binding</keyword>
<dbReference type="InterPro" id="IPR009050">
    <property type="entry name" value="Globin-like_sf"/>
</dbReference>
<evidence type="ECO:0000313" key="14">
    <source>
        <dbReference type="EMBL" id="SMX73099.1"/>
    </source>
</evidence>
<evidence type="ECO:0000256" key="3">
    <source>
        <dbReference type="ARBA" id="ARBA00022617"/>
    </source>
</evidence>
<evidence type="ECO:0000256" key="5">
    <source>
        <dbReference type="ARBA" id="ARBA00022723"/>
    </source>
</evidence>
<dbReference type="GO" id="GO:0005344">
    <property type="term" value="F:oxygen carrier activity"/>
    <property type="evidence" value="ECO:0007669"/>
    <property type="project" value="UniProtKB-KW"/>
</dbReference>
<comment type="catalytic activity">
    <reaction evidence="8">
        <text>2 nitric oxide + NADH + 2 O2 = 2 nitrate + NAD(+) + H(+)</text>
        <dbReference type="Rhea" id="RHEA:19469"/>
        <dbReference type="ChEBI" id="CHEBI:15378"/>
        <dbReference type="ChEBI" id="CHEBI:15379"/>
        <dbReference type="ChEBI" id="CHEBI:16480"/>
        <dbReference type="ChEBI" id="CHEBI:17632"/>
        <dbReference type="ChEBI" id="CHEBI:57540"/>
        <dbReference type="ChEBI" id="CHEBI:57945"/>
        <dbReference type="EC" id="1.14.12.17"/>
    </reaction>
</comment>
<reference evidence="14 15" key="1">
    <citation type="submission" date="2017-03" db="EMBL/GenBank/DDBJ databases">
        <authorList>
            <person name="Afonso C.L."/>
            <person name="Miller P.J."/>
            <person name="Scott M.A."/>
            <person name="Spackman E."/>
            <person name="Goraichik I."/>
            <person name="Dimitrov K.M."/>
            <person name="Suarez D.L."/>
            <person name="Swayne D.E."/>
        </authorList>
    </citation>
    <scope>NUCLEOTIDE SEQUENCE [LARGE SCALE GENOMIC DNA]</scope>
    <source>
        <strain evidence="14 15">Mu101</strain>
    </source>
</reference>
<name>A0A2H1ICX5_BRELN</name>
<sequence length="371" mass="40083">MISRPALTSVKGTLPVIGSAIGDITPIFYDRMFTARPDLLADLFNRGNQAQGEQQKALAGAIAAYASLLVSEDAPNIDAMMSRIANKHASLGITEDQYPIVYEHLFAAIGEVLGEAATPEVVDAWTEVYWDMANTLIAAERTLYAHHDVDPGDVWSDLVVSRRRQESPHTVSLLLARPDGGALPQARPGQYISVQVQLSDGARQIRQYSLTRTSSNDSWAVTIKAEPGRAEAGVPAGEVSNFIHEMSSKATGSAARCPTATSSSKRPRPRCSSSLRASAAPRSSVRSMTSCPRNPGARSRSSTPTSRWPPTPTGRRWYNSSPSCRVPGCTIGTNSSVRARRLRPSMKASSISPRWASPSTRRCTCAVRHHS</sequence>
<dbReference type="GO" id="GO:0071500">
    <property type="term" value="P:cellular response to nitrosative stress"/>
    <property type="evidence" value="ECO:0007669"/>
    <property type="project" value="TreeGrafter"/>
</dbReference>
<dbReference type="Pfam" id="PF00042">
    <property type="entry name" value="Globin"/>
    <property type="match status" value="1"/>
</dbReference>
<dbReference type="AlphaFoldDB" id="A0A2H1ICX5"/>
<dbReference type="PANTHER" id="PTHR43396">
    <property type="entry name" value="FLAVOHEMOPROTEIN"/>
    <property type="match status" value="1"/>
</dbReference>
<evidence type="ECO:0000256" key="10">
    <source>
        <dbReference type="RuleBase" id="RU000356"/>
    </source>
</evidence>
<evidence type="ECO:0000256" key="8">
    <source>
        <dbReference type="ARBA" id="ARBA00048649"/>
    </source>
</evidence>
<feature type="compositionally biased region" description="Low complexity" evidence="11">
    <location>
        <begin position="270"/>
        <end position="287"/>
    </location>
</feature>
<dbReference type="EMBL" id="FXZA01000003">
    <property type="protein sequence ID" value="SMX73099.1"/>
    <property type="molecule type" value="Genomic_DNA"/>
</dbReference>
<comment type="catalytic activity">
    <reaction evidence="9">
        <text>2 nitric oxide + NADPH + 2 O2 = 2 nitrate + NADP(+) + H(+)</text>
        <dbReference type="Rhea" id="RHEA:19465"/>
        <dbReference type="ChEBI" id="CHEBI:15378"/>
        <dbReference type="ChEBI" id="CHEBI:15379"/>
        <dbReference type="ChEBI" id="CHEBI:16480"/>
        <dbReference type="ChEBI" id="CHEBI:17632"/>
        <dbReference type="ChEBI" id="CHEBI:57783"/>
        <dbReference type="ChEBI" id="CHEBI:58349"/>
        <dbReference type="EC" id="1.14.12.17"/>
    </reaction>
</comment>
<evidence type="ECO:0000256" key="7">
    <source>
        <dbReference type="ARBA" id="ARBA00023027"/>
    </source>
</evidence>
<evidence type="ECO:0000256" key="2">
    <source>
        <dbReference type="ARBA" id="ARBA00012229"/>
    </source>
</evidence>
<dbReference type="PROSITE" id="PS51384">
    <property type="entry name" value="FAD_FR"/>
    <property type="match status" value="1"/>
</dbReference>
<dbReference type="GO" id="GO:0020037">
    <property type="term" value="F:heme binding"/>
    <property type="evidence" value="ECO:0007669"/>
    <property type="project" value="InterPro"/>
</dbReference>
<feature type="domain" description="Globin" evidence="12">
    <location>
        <begin position="1"/>
        <end position="141"/>
    </location>
</feature>
<protein>
    <recommendedName>
        <fullName evidence="2">nitric oxide dioxygenase</fullName>
        <ecNumber evidence="2">1.14.12.17</ecNumber>
    </recommendedName>
</protein>
<dbReference type="SUPFAM" id="SSF46458">
    <property type="entry name" value="Globin-like"/>
    <property type="match status" value="1"/>
</dbReference>
<evidence type="ECO:0000256" key="1">
    <source>
        <dbReference type="ARBA" id="ARBA00006401"/>
    </source>
</evidence>
<evidence type="ECO:0000256" key="6">
    <source>
        <dbReference type="ARBA" id="ARBA00023004"/>
    </source>
</evidence>
<proteinExistence type="inferred from homology"/>
<accession>A0A2H1ICX5</accession>
<dbReference type="Gene3D" id="2.40.30.10">
    <property type="entry name" value="Translation factors"/>
    <property type="match status" value="1"/>
</dbReference>
<comment type="similarity">
    <text evidence="10">Belongs to the globin family.</text>
</comment>
<evidence type="ECO:0000256" key="4">
    <source>
        <dbReference type="ARBA" id="ARBA00022621"/>
    </source>
</evidence>
<feature type="region of interest" description="Disordered" evidence="11">
    <location>
        <begin position="247"/>
        <end position="319"/>
    </location>
</feature>
<dbReference type="EC" id="1.14.12.17" evidence="2"/>
<dbReference type="SUPFAM" id="SSF63380">
    <property type="entry name" value="Riboflavin synthase domain-like"/>
    <property type="match status" value="1"/>
</dbReference>
<dbReference type="Proteomes" id="UP000234498">
    <property type="component" value="Unassembled WGS sequence"/>
</dbReference>